<dbReference type="AlphaFoldDB" id="A0A131YFH8"/>
<feature type="signal peptide" evidence="2">
    <location>
        <begin position="1"/>
        <end position="17"/>
    </location>
</feature>
<feature type="compositionally biased region" description="Low complexity" evidence="1">
    <location>
        <begin position="70"/>
        <end position="98"/>
    </location>
</feature>
<reference evidence="3" key="1">
    <citation type="journal article" date="2016" name="Ticks Tick Borne Dis.">
        <title>De novo assembly and annotation of the salivary gland transcriptome of Rhipicephalus appendiculatus male and female ticks during blood feeding.</title>
        <authorList>
            <person name="de Castro M.H."/>
            <person name="de Klerk D."/>
            <person name="Pienaar R."/>
            <person name="Latif A.A."/>
            <person name="Rees D.J."/>
            <person name="Mans B.J."/>
        </authorList>
    </citation>
    <scope>NUCLEOTIDE SEQUENCE</scope>
    <source>
        <tissue evidence="3">Salivary glands</tissue>
    </source>
</reference>
<evidence type="ECO:0000256" key="1">
    <source>
        <dbReference type="SAM" id="MobiDB-lite"/>
    </source>
</evidence>
<feature type="compositionally biased region" description="Low complexity" evidence="1">
    <location>
        <begin position="119"/>
        <end position="138"/>
    </location>
</feature>
<evidence type="ECO:0000256" key="2">
    <source>
        <dbReference type="SAM" id="SignalP"/>
    </source>
</evidence>
<organism evidence="3">
    <name type="scientific">Rhipicephalus appendiculatus</name>
    <name type="common">Brown ear tick</name>
    <dbReference type="NCBI Taxonomy" id="34631"/>
    <lineage>
        <taxon>Eukaryota</taxon>
        <taxon>Metazoa</taxon>
        <taxon>Ecdysozoa</taxon>
        <taxon>Arthropoda</taxon>
        <taxon>Chelicerata</taxon>
        <taxon>Arachnida</taxon>
        <taxon>Acari</taxon>
        <taxon>Parasitiformes</taxon>
        <taxon>Ixodida</taxon>
        <taxon>Ixodoidea</taxon>
        <taxon>Ixodidae</taxon>
        <taxon>Rhipicephalinae</taxon>
        <taxon>Rhipicephalus</taxon>
        <taxon>Rhipicephalus</taxon>
    </lineage>
</organism>
<feature type="chain" id="PRO_5007284935" evidence="2">
    <location>
        <begin position="18"/>
        <end position="235"/>
    </location>
</feature>
<feature type="region of interest" description="Disordered" evidence="1">
    <location>
        <begin position="194"/>
        <end position="235"/>
    </location>
</feature>
<feature type="region of interest" description="Disordered" evidence="1">
    <location>
        <begin position="52"/>
        <end position="141"/>
    </location>
</feature>
<accession>A0A131YFH8</accession>
<keyword evidence="2" id="KW-0732">Signal</keyword>
<dbReference type="EMBL" id="GEDV01011332">
    <property type="protein sequence ID" value="JAP77225.1"/>
    <property type="molecule type" value="Transcribed_RNA"/>
</dbReference>
<sequence length="235" mass="24285">MAQVLSLRMILVGFTCAASFSFILDEGAFTASADPAPIVNTRPLLHKVRPLLRPGFGLRPRPRPKPWPKPTTNKKPLKKPSIGSGKLPGSPGSPKSPGFRGTPKPPATAKSHETPGALSSSASAKTPGSPASPSASTSLGYPGSTLSAGYAGSAAYPDYYGSAGLNMQSNPSYALQRLGQAAGTVHMVASLAAARRGAAQLPPPSPLQYDDYPVDYQDARTTNGTVDQASQKTSV</sequence>
<proteinExistence type="predicted"/>
<evidence type="ECO:0000313" key="3">
    <source>
        <dbReference type="EMBL" id="JAP77225.1"/>
    </source>
</evidence>
<name>A0A131YFH8_RHIAP</name>
<feature type="compositionally biased region" description="Polar residues" evidence="1">
    <location>
        <begin position="219"/>
        <end position="235"/>
    </location>
</feature>
<protein>
    <submittedName>
        <fullName evidence="3">Uncharacterized protein</fullName>
    </submittedName>
</protein>